<accession>A0A0V1CBI6</accession>
<organism evidence="1 2">
    <name type="scientific">Trichinella britovi</name>
    <name type="common">Parasitic roundworm</name>
    <dbReference type="NCBI Taxonomy" id="45882"/>
    <lineage>
        <taxon>Eukaryota</taxon>
        <taxon>Metazoa</taxon>
        <taxon>Ecdysozoa</taxon>
        <taxon>Nematoda</taxon>
        <taxon>Enoplea</taxon>
        <taxon>Dorylaimia</taxon>
        <taxon>Trichinellida</taxon>
        <taxon>Trichinellidae</taxon>
        <taxon>Trichinella</taxon>
    </lineage>
</organism>
<comment type="caution">
    <text evidence="1">The sequence shown here is derived from an EMBL/GenBank/DDBJ whole genome shotgun (WGS) entry which is preliminary data.</text>
</comment>
<evidence type="ECO:0000313" key="1">
    <source>
        <dbReference type="EMBL" id="KRY46608.1"/>
    </source>
</evidence>
<gene>
    <name evidence="1" type="ORF">T03_16202</name>
</gene>
<name>A0A0V1CBI6_TRIBR</name>
<reference evidence="1 2" key="1">
    <citation type="submission" date="2015-01" db="EMBL/GenBank/DDBJ databases">
        <title>Evolution of Trichinella species and genotypes.</title>
        <authorList>
            <person name="Korhonen P.K."/>
            <person name="Edoardo P."/>
            <person name="Giuseppe L.R."/>
            <person name="Gasser R.B."/>
        </authorList>
    </citation>
    <scope>NUCLEOTIDE SEQUENCE [LARGE SCALE GENOMIC DNA]</scope>
    <source>
        <strain evidence="1">ISS120</strain>
    </source>
</reference>
<dbReference type="Proteomes" id="UP000054653">
    <property type="component" value="Unassembled WGS sequence"/>
</dbReference>
<feature type="non-terminal residue" evidence="1">
    <location>
        <position position="92"/>
    </location>
</feature>
<evidence type="ECO:0000313" key="2">
    <source>
        <dbReference type="Proteomes" id="UP000054653"/>
    </source>
</evidence>
<keyword evidence="2" id="KW-1185">Reference proteome</keyword>
<protein>
    <submittedName>
        <fullName evidence="1">Uncharacterized protein</fullName>
    </submittedName>
</protein>
<dbReference type="EMBL" id="JYDI01000279">
    <property type="protein sequence ID" value="KRY46608.1"/>
    <property type="molecule type" value="Genomic_DNA"/>
</dbReference>
<sequence>KKRRRPEAKQVKTIRICGSAVGSPFCKSRLGILQKSDVTLKFEIQVKTCGGVFWLRQCFCYGNMRDNKDQMTVSVIRSRPWIEALRFNWKIN</sequence>
<proteinExistence type="predicted"/>
<dbReference type="AlphaFoldDB" id="A0A0V1CBI6"/>
<feature type="non-terminal residue" evidence="1">
    <location>
        <position position="1"/>
    </location>
</feature>